<feature type="domain" description="Response regulatory" evidence="2">
    <location>
        <begin position="13"/>
        <end position="139"/>
    </location>
</feature>
<accession>A0A1H7X9V3</accession>
<keyword evidence="4" id="KW-1185">Reference proteome</keyword>
<dbReference type="EMBL" id="FNZN01000014">
    <property type="protein sequence ID" value="SEM29957.1"/>
    <property type="molecule type" value="Genomic_DNA"/>
</dbReference>
<dbReference type="InterPro" id="IPR011006">
    <property type="entry name" value="CheY-like_superfamily"/>
</dbReference>
<evidence type="ECO:0000256" key="1">
    <source>
        <dbReference type="PROSITE-ProRule" id="PRU00169"/>
    </source>
</evidence>
<evidence type="ECO:0000313" key="3">
    <source>
        <dbReference type="EMBL" id="SEM29957.1"/>
    </source>
</evidence>
<dbReference type="SUPFAM" id="SSF52172">
    <property type="entry name" value="CheY-like"/>
    <property type="match status" value="1"/>
</dbReference>
<feature type="modified residue" description="4-aspartylphosphate" evidence="1">
    <location>
        <position position="70"/>
    </location>
</feature>
<dbReference type="Pfam" id="PF00072">
    <property type="entry name" value="Response_reg"/>
    <property type="match status" value="1"/>
</dbReference>
<dbReference type="PANTHER" id="PTHR44520:SF2">
    <property type="entry name" value="RESPONSE REGULATOR RCP1"/>
    <property type="match status" value="1"/>
</dbReference>
<dbReference type="STRING" id="228957.SAMN04488008_11437"/>
<dbReference type="RefSeq" id="WP_091627595.1">
    <property type="nucleotide sequence ID" value="NZ_FNZN01000014.1"/>
</dbReference>
<dbReference type="Gene3D" id="3.40.50.2300">
    <property type="match status" value="1"/>
</dbReference>
<dbReference type="SMART" id="SM00448">
    <property type="entry name" value="REC"/>
    <property type="match status" value="1"/>
</dbReference>
<dbReference type="Proteomes" id="UP000198990">
    <property type="component" value="Unassembled WGS sequence"/>
</dbReference>
<dbReference type="GO" id="GO:0000160">
    <property type="term" value="P:phosphorelay signal transduction system"/>
    <property type="evidence" value="ECO:0007669"/>
    <property type="project" value="InterPro"/>
</dbReference>
<protein>
    <submittedName>
        <fullName evidence="3">Response regulator receiver domain-containing protein</fullName>
    </submittedName>
</protein>
<dbReference type="PANTHER" id="PTHR44520">
    <property type="entry name" value="RESPONSE REGULATOR RCP1-RELATED"/>
    <property type="match status" value="1"/>
</dbReference>
<gene>
    <name evidence="3" type="ORF">SAMN04488008_11437</name>
</gene>
<evidence type="ECO:0000259" key="2">
    <source>
        <dbReference type="PROSITE" id="PS50110"/>
    </source>
</evidence>
<dbReference type="PROSITE" id="PS50110">
    <property type="entry name" value="RESPONSE_REGULATORY"/>
    <property type="match status" value="1"/>
</dbReference>
<organism evidence="3 4">
    <name type="scientific">Maribacter orientalis</name>
    <dbReference type="NCBI Taxonomy" id="228957"/>
    <lineage>
        <taxon>Bacteria</taxon>
        <taxon>Pseudomonadati</taxon>
        <taxon>Bacteroidota</taxon>
        <taxon>Flavobacteriia</taxon>
        <taxon>Flavobacteriales</taxon>
        <taxon>Flavobacteriaceae</taxon>
        <taxon>Maribacter</taxon>
    </lineage>
</organism>
<sequence length="139" mass="15864">MNQVENNMTKDISILLIDDSDVDNFINKAIISKEENISQITVKTSGLDALAYLNAIIEKKEAFPDVIFLDIKMPRMNGFEFLDEYLKLPEDLKNHCKVYLLSSSLDSLDSEKGGKYYVVKKQLTKPLAHHQISELLLED</sequence>
<dbReference type="InterPro" id="IPR001789">
    <property type="entry name" value="Sig_transdc_resp-reg_receiver"/>
</dbReference>
<proteinExistence type="predicted"/>
<reference evidence="4" key="1">
    <citation type="submission" date="2016-10" db="EMBL/GenBank/DDBJ databases">
        <authorList>
            <person name="Varghese N."/>
            <person name="Submissions S."/>
        </authorList>
    </citation>
    <scope>NUCLEOTIDE SEQUENCE [LARGE SCALE GENOMIC DNA]</scope>
    <source>
        <strain evidence="4">DSM 16471</strain>
    </source>
</reference>
<dbReference type="OrthoDB" id="673128at2"/>
<dbReference type="AlphaFoldDB" id="A0A1H7X9V3"/>
<dbReference type="InterPro" id="IPR052893">
    <property type="entry name" value="TCS_response_regulator"/>
</dbReference>
<evidence type="ECO:0000313" key="4">
    <source>
        <dbReference type="Proteomes" id="UP000198990"/>
    </source>
</evidence>
<name>A0A1H7X9V3_9FLAO</name>
<keyword evidence="1" id="KW-0597">Phosphoprotein</keyword>